<protein>
    <recommendedName>
        <fullName evidence="4">RRM domain-containing protein</fullName>
    </recommendedName>
</protein>
<name>A0A388LWC6_CHABU</name>
<gene>
    <name evidence="5" type="ORF">CBR_g41687</name>
</gene>
<organism evidence="5 6">
    <name type="scientific">Chara braunii</name>
    <name type="common">Braun's stonewort</name>
    <dbReference type="NCBI Taxonomy" id="69332"/>
    <lineage>
        <taxon>Eukaryota</taxon>
        <taxon>Viridiplantae</taxon>
        <taxon>Streptophyta</taxon>
        <taxon>Charophyceae</taxon>
        <taxon>Charales</taxon>
        <taxon>Characeae</taxon>
        <taxon>Chara</taxon>
    </lineage>
</organism>
<dbReference type="Proteomes" id="UP000265515">
    <property type="component" value="Unassembled WGS sequence"/>
</dbReference>
<evidence type="ECO:0000313" key="6">
    <source>
        <dbReference type="Proteomes" id="UP000265515"/>
    </source>
</evidence>
<evidence type="ECO:0000256" key="2">
    <source>
        <dbReference type="ARBA" id="ARBA00022884"/>
    </source>
</evidence>
<dbReference type="InterPro" id="IPR000504">
    <property type="entry name" value="RRM_dom"/>
</dbReference>
<keyword evidence="1" id="KW-0677">Repeat</keyword>
<feature type="domain" description="RRM" evidence="4">
    <location>
        <begin position="285"/>
        <end position="361"/>
    </location>
</feature>
<dbReference type="PROSITE" id="PS50102">
    <property type="entry name" value="RRM"/>
    <property type="match status" value="3"/>
</dbReference>
<reference evidence="5 6" key="1">
    <citation type="journal article" date="2018" name="Cell">
        <title>The Chara Genome: Secondary Complexity and Implications for Plant Terrestrialization.</title>
        <authorList>
            <person name="Nishiyama T."/>
            <person name="Sakayama H."/>
            <person name="Vries J.D."/>
            <person name="Buschmann H."/>
            <person name="Saint-Marcoux D."/>
            <person name="Ullrich K.K."/>
            <person name="Haas F.B."/>
            <person name="Vanderstraeten L."/>
            <person name="Becker D."/>
            <person name="Lang D."/>
            <person name="Vosolsobe S."/>
            <person name="Rombauts S."/>
            <person name="Wilhelmsson P.K.I."/>
            <person name="Janitza P."/>
            <person name="Kern R."/>
            <person name="Heyl A."/>
            <person name="Rumpler F."/>
            <person name="Villalobos L.I.A.C."/>
            <person name="Clay J.M."/>
            <person name="Skokan R."/>
            <person name="Toyoda A."/>
            <person name="Suzuki Y."/>
            <person name="Kagoshima H."/>
            <person name="Schijlen E."/>
            <person name="Tajeshwar N."/>
            <person name="Catarino B."/>
            <person name="Hetherington A.J."/>
            <person name="Saltykova A."/>
            <person name="Bonnot C."/>
            <person name="Breuninger H."/>
            <person name="Symeonidi A."/>
            <person name="Radhakrishnan G.V."/>
            <person name="Van Nieuwerburgh F."/>
            <person name="Deforce D."/>
            <person name="Chang C."/>
            <person name="Karol K.G."/>
            <person name="Hedrich R."/>
            <person name="Ulvskov P."/>
            <person name="Glockner G."/>
            <person name="Delwiche C.F."/>
            <person name="Petrasek J."/>
            <person name="Van de Peer Y."/>
            <person name="Friml J."/>
            <person name="Beilby M."/>
            <person name="Dolan L."/>
            <person name="Kohara Y."/>
            <person name="Sugano S."/>
            <person name="Fujiyama A."/>
            <person name="Delaux P.-M."/>
            <person name="Quint M."/>
            <person name="TheiBen G."/>
            <person name="Hagemann M."/>
            <person name="Harholt J."/>
            <person name="Dunand C."/>
            <person name="Zachgo S."/>
            <person name="Langdale J."/>
            <person name="Maumus F."/>
            <person name="Straeten D.V.D."/>
            <person name="Gould S.B."/>
            <person name="Rensing S.A."/>
        </authorList>
    </citation>
    <scope>NUCLEOTIDE SEQUENCE [LARGE SCALE GENOMIC DNA]</scope>
    <source>
        <strain evidence="5 6">S276</strain>
    </source>
</reference>
<dbReference type="SMART" id="SM00360">
    <property type="entry name" value="RRM"/>
    <property type="match status" value="3"/>
</dbReference>
<dbReference type="PANTHER" id="PTHR48032:SF6">
    <property type="entry name" value="RNA-BINDING (RRM_RBD_RNP MOTIFS) FAMILY PROTEIN"/>
    <property type="match status" value="1"/>
</dbReference>
<dbReference type="EMBL" id="BFEA01000572">
    <property type="protein sequence ID" value="GBG86624.1"/>
    <property type="molecule type" value="Genomic_DNA"/>
</dbReference>
<proteinExistence type="predicted"/>
<dbReference type="InterPro" id="IPR012677">
    <property type="entry name" value="Nucleotide-bd_a/b_plait_sf"/>
</dbReference>
<accession>A0A388LWC6</accession>
<dbReference type="SUPFAM" id="SSF54928">
    <property type="entry name" value="RNA-binding domain, RBD"/>
    <property type="match status" value="3"/>
</dbReference>
<dbReference type="OrthoDB" id="1875751at2759"/>
<keyword evidence="6" id="KW-1185">Reference proteome</keyword>
<evidence type="ECO:0000256" key="3">
    <source>
        <dbReference type="PROSITE-ProRule" id="PRU00176"/>
    </source>
</evidence>
<dbReference type="OMA" id="NCLANEH"/>
<dbReference type="GO" id="GO:0006417">
    <property type="term" value="P:regulation of translation"/>
    <property type="evidence" value="ECO:0007669"/>
    <property type="project" value="TreeGrafter"/>
</dbReference>
<dbReference type="InterPro" id="IPR035979">
    <property type="entry name" value="RBD_domain_sf"/>
</dbReference>
<dbReference type="AlphaFoldDB" id="A0A388LWC6"/>
<feature type="domain" description="RRM" evidence="4">
    <location>
        <begin position="92"/>
        <end position="168"/>
    </location>
</feature>
<comment type="caution">
    <text evidence="5">The sequence shown here is derived from an EMBL/GenBank/DDBJ whole genome shotgun (WGS) entry which is preliminary data.</text>
</comment>
<evidence type="ECO:0000256" key="1">
    <source>
        <dbReference type="ARBA" id="ARBA00022737"/>
    </source>
</evidence>
<dbReference type="PANTHER" id="PTHR48032">
    <property type="entry name" value="RNA-BINDING PROTEIN MUSASHI HOMOLOG RBP6"/>
    <property type="match status" value="1"/>
</dbReference>
<feature type="domain" description="RRM" evidence="4">
    <location>
        <begin position="3"/>
        <end position="79"/>
    </location>
</feature>
<dbReference type="STRING" id="69332.A0A388LWC6"/>
<sequence>MVRKLVVLGLPWDTDTDGLRQYMSKFGELEDVVVMKNRATGRSRGFGYATFCNSNDAEKVIQLKHELGGRNIEVKVATPKEEMKSAVRQGITRIFVARIPHSINDDSFRGYFEKFGNVTDAYMPKDHTSKRHRGIGFITFENSESVDKIMKDIHELDGQPVAIDRAQTKEESYGRWGTGMGLGMGLGMGMMGMGMGGRFAGWGGSGMVTSFDGYSGADGSTYDPSLAQHMQQYGNLPIGSVFGPNSLGGAAGQGGIGGRSSLDGARGGIMAPGMLRGALGMGIGTKIFVGRLPPETTSEDLRRYFNNFGRILDVYIPKDPKKNTHRGFGFVTFENDAAADRVASRSHEIHGHPIAVDRASPRDEAAAAATAGSLGSSAAVVGTSATTGGVGGPLRSTGMVSSAYGTVSGGSDMGTYYTDHNTNDRNCHSSGSGGIRR</sequence>
<dbReference type="GO" id="GO:0003729">
    <property type="term" value="F:mRNA binding"/>
    <property type="evidence" value="ECO:0007669"/>
    <property type="project" value="TreeGrafter"/>
</dbReference>
<dbReference type="Gene3D" id="3.30.70.330">
    <property type="match status" value="3"/>
</dbReference>
<keyword evidence="2 3" id="KW-0694">RNA-binding</keyword>
<evidence type="ECO:0000259" key="4">
    <source>
        <dbReference type="PROSITE" id="PS50102"/>
    </source>
</evidence>
<dbReference type="Gramene" id="GBG86624">
    <property type="protein sequence ID" value="GBG86624"/>
    <property type="gene ID" value="CBR_g41687"/>
</dbReference>
<dbReference type="FunFam" id="3.30.70.330:FF:000364">
    <property type="entry name" value="heterogeneous nuclear ribonucleoprotein 1"/>
    <property type="match status" value="1"/>
</dbReference>
<evidence type="ECO:0000313" key="5">
    <source>
        <dbReference type="EMBL" id="GBG86624.1"/>
    </source>
</evidence>
<dbReference type="Pfam" id="PF00076">
    <property type="entry name" value="RRM_1"/>
    <property type="match status" value="3"/>
</dbReference>